<protein>
    <submittedName>
        <fullName evidence="1">Uncharacterized protein</fullName>
    </submittedName>
</protein>
<name>A0A935UJ08_9PROT</name>
<evidence type="ECO:0000313" key="2">
    <source>
        <dbReference type="Proteomes" id="UP000697998"/>
    </source>
</evidence>
<dbReference type="AlphaFoldDB" id="A0A935UJ08"/>
<reference evidence="1 2" key="1">
    <citation type="submission" date="2020-10" db="EMBL/GenBank/DDBJ databases">
        <title>Connecting structure to function with the recovery of over 1000 high-quality activated sludge metagenome-assembled genomes encoding full-length rRNA genes using long-read sequencing.</title>
        <authorList>
            <person name="Singleton C.M."/>
            <person name="Petriglieri F."/>
            <person name="Kristensen J.M."/>
            <person name="Kirkegaard R.H."/>
            <person name="Michaelsen T.Y."/>
            <person name="Andersen M.H."/>
            <person name="Karst S.M."/>
            <person name="Dueholm M.S."/>
            <person name="Nielsen P.H."/>
            <person name="Albertsen M."/>
        </authorList>
    </citation>
    <scope>NUCLEOTIDE SEQUENCE [LARGE SCALE GENOMIC DNA]</scope>
    <source>
        <strain evidence="1">EsbW_18-Q3-R4-48_BATAC.285</strain>
    </source>
</reference>
<accession>A0A935UJ08</accession>
<organism evidence="1 2">
    <name type="scientific">Candidatus Accumulibacter proximus</name>
    <dbReference type="NCBI Taxonomy" id="2954385"/>
    <lineage>
        <taxon>Bacteria</taxon>
        <taxon>Pseudomonadati</taxon>
        <taxon>Pseudomonadota</taxon>
        <taxon>Betaproteobacteria</taxon>
        <taxon>Candidatus Accumulibacter</taxon>
    </lineage>
</organism>
<sequence>MSKAQYKTAREDISDQYKTDRTACKAMVGNAKHVCSEEAKARKRIAEAELKANYSPSDKHWHDLSTARIEAAHAVARETCESLSGNARDVCRNEAKGAYLAAKADVKLAQQTVNAAARYDAKQVHPDAV</sequence>
<dbReference type="EMBL" id="JADJMH010000034">
    <property type="protein sequence ID" value="MBK7677195.1"/>
    <property type="molecule type" value="Genomic_DNA"/>
</dbReference>
<comment type="caution">
    <text evidence="1">The sequence shown here is derived from an EMBL/GenBank/DDBJ whole genome shotgun (WGS) entry which is preliminary data.</text>
</comment>
<dbReference type="Proteomes" id="UP000697998">
    <property type="component" value="Unassembled WGS sequence"/>
</dbReference>
<proteinExistence type="predicted"/>
<evidence type="ECO:0000313" key="1">
    <source>
        <dbReference type="EMBL" id="MBK7677195.1"/>
    </source>
</evidence>
<gene>
    <name evidence="1" type="ORF">IPJ27_21935</name>
</gene>